<gene>
    <name evidence="2" type="ORF">N7456_001242</name>
</gene>
<dbReference type="AlphaFoldDB" id="A0A9W9GDJ5"/>
<name>A0A9W9GDJ5_9EURO</name>
<organism evidence="2 3">
    <name type="scientific">Penicillium angulare</name>
    <dbReference type="NCBI Taxonomy" id="116970"/>
    <lineage>
        <taxon>Eukaryota</taxon>
        <taxon>Fungi</taxon>
        <taxon>Dikarya</taxon>
        <taxon>Ascomycota</taxon>
        <taxon>Pezizomycotina</taxon>
        <taxon>Eurotiomycetes</taxon>
        <taxon>Eurotiomycetidae</taxon>
        <taxon>Eurotiales</taxon>
        <taxon>Aspergillaceae</taxon>
        <taxon>Penicillium</taxon>
    </lineage>
</organism>
<accession>A0A9W9GDJ5</accession>
<dbReference type="EMBL" id="JAPQKH010000001">
    <property type="protein sequence ID" value="KAJ5116894.1"/>
    <property type="molecule type" value="Genomic_DNA"/>
</dbReference>
<sequence length="186" mass="21072">MVIKTTPNKERGVLYLAVFNADDDATTKSLDAHFSIGQVVTPDSFISELRNFVRQFYTHDSRRSGLQIEESKPDQIGEQRTHGSLLWTGTKFKIKPIYLFDGYLVHCGLGPAKSIYVTPQQVFQSTGFDWVTNRAIHYSKRIQTFDQDNDRLQAGERTLLATGRPESTATQTAEIKPKQKTTKNQS</sequence>
<feature type="region of interest" description="Disordered" evidence="1">
    <location>
        <begin position="160"/>
        <end position="186"/>
    </location>
</feature>
<proteinExistence type="predicted"/>
<dbReference type="Proteomes" id="UP001149165">
    <property type="component" value="Unassembled WGS sequence"/>
</dbReference>
<keyword evidence="3" id="KW-1185">Reference proteome</keyword>
<reference evidence="2" key="2">
    <citation type="journal article" date="2023" name="IMA Fungus">
        <title>Comparative genomic study of the Penicillium genus elucidates a diverse pangenome and 15 lateral gene transfer events.</title>
        <authorList>
            <person name="Petersen C."/>
            <person name="Sorensen T."/>
            <person name="Nielsen M.R."/>
            <person name="Sondergaard T.E."/>
            <person name="Sorensen J.L."/>
            <person name="Fitzpatrick D.A."/>
            <person name="Frisvad J.C."/>
            <person name="Nielsen K.L."/>
        </authorList>
    </citation>
    <scope>NUCLEOTIDE SEQUENCE</scope>
    <source>
        <strain evidence="2">IBT 30069</strain>
    </source>
</reference>
<reference evidence="2" key="1">
    <citation type="submission" date="2022-11" db="EMBL/GenBank/DDBJ databases">
        <authorList>
            <person name="Petersen C."/>
        </authorList>
    </citation>
    <scope>NUCLEOTIDE SEQUENCE</scope>
    <source>
        <strain evidence="2">IBT 30069</strain>
    </source>
</reference>
<evidence type="ECO:0000256" key="1">
    <source>
        <dbReference type="SAM" id="MobiDB-lite"/>
    </source>
</evidence>
<comment type="caution">
    <text evidence="2">The sequence shown here is derived from an EMBL/GenBank/DDBJ whole genome shotgun (WGS) entry which is preliminary data.</text>
</comment>
<evidence type="ECO:0000313" key="3">
    <source>
        <dbReference type="Proteomes" id="UP001149165"/>
    </source>
</evidence>
<evidence type="ECO:0000313" key="2">
    <source>
        <dbReference type="EMBL" id="KAJ5116894.1"/>
    </source>
</evidence>
<protein>
    <submittedName>
        <fullName evidence="2">Uncharacterized protein</fullName>
    </submittedName>
</protein>